<organism evidence="1 2">
    <name type="scientific">Heterorhabditis bacteriophora</name>
    <name type="common">Entomopathogenic nematode worm</name>
    <dbReference type="NCBI Taxonomy" id="37862"/>
    <lineage>
        <taxon>Eukaryota</taxon>
        <taxon>Metazoa</taxon>
        <taxon>Ecdysozoa</taxon>
        <taxon>Nematoda</taxon>
        <taxon>Chromadorea</taxon>
        <taxon>Rhabditida</taxon>
        <taxon>Rhabditina</taxon>
        <taxon>Rhabditomorpha</taxon>
        <taxon>Strongyloidea</taxon>
        <taxon>Heterorhabditidae</taxon>
        <taxon>Heterorhabditis</taxon>
    </lineage>
</organism>
<dbReference type="WBParaSite" id="Hba_09826">
    <property type="protein sequence ID" value="Hba_09826"/>
    <property type="gene ID" value="Hba_09826"/>
</dbReference>
<accession>A0A1I7WX92</accession>
<dbReference type="Proteomes" id="UP000095283">
    <property type="component" value="Unplaced"/>
</dbReference>
<proteinExistence type="predicted"/>
<evidence type="ECO:0000313" key="2">
    <source>
        <dbReference type="WBParaSite" id="Hba_09826"/>
    </source>
</evidence>
<sequence>MLLFVIHIFLSNREQNLIVHVYNTFIALAFKNESLSLNCLISAFKLGRNSKIRLNKKTVKLTFASIYFLSLPLRLL</sequence>
<protein>
    <submittedName>
        <fullName evidence="2">Uncharacterized protein</fullName>
    </submittedName>
</protein>
<reference evidence="2" key="1">
    <citation type="submission" date="2016-11" db="UniProtKB">
        <authorList>
            <consortium name="WormBaseParasite"/>
        </authorList>
    </citation>
    <scope>IDENTIFICATION</scope>
</reference>
<evidence type="ECO:0000313" key="1">
    <source>
        <dbReference type="Proteomes" id="UP000095283"/>
    </source>
</evidence>
<dbReference type="AlphaFoldDB" id="A0A1I7WX92"/>
<keyword evidence="1" id="KW-1185">Reference proteome</keyword>
<name>A0A1I7WX92_HETBA</name>